<dbReference type="EnsemblMetazoa" id="Aqu2.1.15435_001">
    <property type="protein sequence ID" value="Aqu2.1.15435_001"/>
    <property type="gene ID" value="Aqu2.1.15435"/>
</dbReference>
<dbReference type="AlphaFoldDB" id="A0A1X7TLB7"/>
<organism evidence="1">
    <name type="scientific">Amphimedon queenslandica</name>
    <name type="common">Sponge</name>
    <dbReference type="NCBI Taxonomy" id="400682"/>
    <lineage>
        <taxon>Eukaryota</taxon>
        <taxon>Metazoa</taxon>
        <taxon>Porifera</taxon>
        <taxon>Demospongiae</taxon>
        <taxon>Heteroscleromorpha</taxon>
        <taxon>Haplosclerida</taxon>
        <taxon>Niphatidae</taxon>
        <taxon>Amphimedon</taxon>
    </lineage>
</organism>
<protein>
    <submittedName>
        <fullName evidence="1">Uncharacterized protein</fullName>
    </submittedName>
</protein>
<accession>A0A1X7TLB7</accession>
<reference evidence="1" key="1">
    <citation type="submission" date="2017-05" db="UniProtKB">
        <authorList>
            <consortium name="EnsemblMetazoa"/>
        </authorList>
    </citation>
    <scope>IDENTIFICATION</scope>
</reference>
<proteinExistence type="predicted"/>
<name>A0A1X7TLB7_AMPQE</name>
<sequence length="102" mass="11361">MESILTQLIVAHLIVTDLQRENDTMLTDPCLFQGKLDHTGTRFITKILSATISDSEESDIVGNLDEPISELNYDCCEASSSKNDDIEVKDLADIGEVDKCRR</sequence>
<dbReference type="InParanoid" id="A0A1X7TLB7"/>
<evidence type="ECO:0000313" key="1">
    <source>
        <dbReference type="EnsemblMetazoa" id="Aqu2.1.15435_001"/>
    </source>
</evidence>